<name>A0A4Q7E5M0_9CYAN</name>
<dbReference type="EMBL" id="QVFV01000004">
    <property type="protein sequence ID" value="RZM77145.1"/>
    <property type="molecule type" value="Genomic_DNA"/>
</dbReference>
<dbReference type="RefSeq" id="WP_052288339.1">
    <property type="nucleotide sequence ID" value="NZ_QVFV01000004.1"/>
</dbReference>
<accession>A0A4Q7E5M0</accession>
<evidence type="ECO:0008006" key="3">
    <source>
        <dbReference type="Google" id="ProtNLM"/>
    </source>
</evidence>
<sequence length="323" mass="35954">MTGITLNQPNGYSHQSSWSTVATLVMGSAIALTIGTPTQAEPLATLELGEMPLRNQALTAGPTKVIIIEFDPLNYDTGETQYLTYEVYVNDEFQTQVRQEVDFRFADFSLQNLDPDGVPEVIFHRYTGGAHCCSIYTIYSAQGDRLHRTLTYPLDAAGAGGFEDLDGDGYSEFLSADQRFLYAFGSYASSWPPNIFLTFRNGSLIDTTRQFPDRLRSTAYTMYEHTRDHPGLGANSILAGYVGQKILMGEYESGWDYMLAHYDDTDTWGLTEYSTDGEEIGTFADYPEALESFLLDLGYLTVNGDPNPNLDLSRVIVEQEALL</sequence>
<evidence type="ECO:0000313" key="2">
    <source>
        <dbReference type="Proteomes" id="UP000292459"/>
    </source>
</evidence>
<dbReference type="AlphaFoldDB" id="A0A4Q7E5M0"/>
<dbReference type="OrthoDB" id="1522627at2"/>
<protein>
    <recommendedName>
        <fullName evidence="3">VCBS repeat-containing protein</fullName>
    </recommendedName>
</protein>
<organism evidence="1 2">
    <name type="scientific">Leptolyngbya iicbica LK</name>
    <dbReference type="NCBI Taxonomy" id="2294035"/>
    <lineage>
        <taxon>Bacteria</taxon>
        <taxon>Bacillati</taxon>
        <taxon>Cyanobacteriota</taxon>
        <taxon>Cyanophyceae</taxon>
        <taxon>Leptolyngbyales</taxon>
        <taxon>Leptolyngbyaceae</taxon>
        <taxon>Leptolyngbya group</taxon>
        <taxon>Leptolyngbya</taxon>
        <taxon>Leptolyngbya iicbica</taxon>
    </lineage>
</organism>
<gene>
    <name evidence="1" type="ORF">DYY88_15960</name>
</gene>
<dbReference type="Proteomes" id="UP000292459">
    <property type="component" value="Unassembled WGS sequence"/>
</dbReference>
<comment type="caution">
    <text evidence="1">The sequence shown here is derived from an EMBL/GenBank/DDBJ whole genome shotgun (WGS) entry which is preliminary data.</text>
</comment>
<evidence type="ECO:0000313" key="1">
    <source>
        <dbReference type="EMBL" id="RZM77145.1"/>
    </source>
</evidence>
<reference evidence="1 2" key="1">
    <citation type="submission" date="2018-11" db="EMBL/GenBank/DDBJ databases">
        <title>Whole genome sequencing of an environmental sample.</title>
        <authorList>
            <person name="Sarangi A.N."/>
            <person name="Singh D."/>
            <person name="Tripathy S."/>
        </authorList>
    </citation>
    <scope>NUCLEOTIDE SEQUENCE [LARGE SCALE GENOMIC DNA]</scope>
    <source>
        <strain evidence="1 2">Lakshadweep</strain>
    </source>
</reference>
<proteinExistence type="predicted"/>
<keyword evidence="2" id="KW-1185">Reference proteome</keyword>